<keyword evidence="2" id="KW-0677">Repeat</keyword>
<dbReference type="PROSITE" id="PS50011">
    <property type="entry name" value="PROTEIN_KINASE_DOM"/>
    <property type="match status" value="1"/>
</dbReference>
<evidence type="ECO:0000256" key="5">
    <source>
        <dbReference type="ARBA" id="ARBA00022840"/>
    </source>
</evidence>
<dbReference type="STRING" id="667725.A0A0L0FF51"/>
<evidence type="ECO:0000313" key="10">
    <source>
        <dbReference type="Proteomes" id="UP000054560"/>
    </source>
</evidence>
<dbReference type="AlphaFoldDB" id="A0A0L0FF51"/>
<dbReference type="InterPro" id="IPR011009">
    <property type="entry name" value="Kinase-like_dom_sf"/>
</dbReference>
<evidence type="ECO:0000256" key="3">
    <source>
        <dbReference type="ARBA" id="ARBA00022741"/>
    </source>
</evidence>
<proteinExistence type="predicted"/>
<dbReference type="eggNOG" id="KOG4177">
    <property type="taxonomic scope" value="Eukaryota"/>
</dbReference>
<dbReference type="PROSITE" id="PS50297">
    <property type="entry name" value="ANK_REP_REGION"/>
    <property type="match status" value="6"/>
</dbReference>
<dbReference type="eggNOG" id="KOG0192">
    <property type="taxonomic scope" value="Eukaryota"/>
</dbReference>
<dbReference type="SMART" id="SM00248">
    <property type="entry name" value="ANK"/>
    <property type="match status" value="10"/>
</dbReference>
<dbReference type="InterPro" id="IPR036770">
    <property type="entry name" value="Ankyrin_rpt-contain_sf"/>
</dbReference>
<feature type="repeat" description="ANK" evidence="7">
    <location>
        <begin position="115"/>
        <end position="147"/>
    </location>
</feature>
<dbReference type="GO" id="GO:0005524">
    <property type="term" value="F:ATP binding"/>
    <property type="evidence" value="ECO:0007669"/>
    <property type="project" value="UniProtKB-KW"/>
</dbReference>
<keyword evidence="1" id="KW-0808">Transferase</keyword>
<feature type="repeat" description="ANK" evidence="7">
    <location>
        <begin position="417"/>
        <end position="449"/>
    </location>
</feature>
<reference evidence="9 10" key="1">
    <citation type="submission" date="2011-02" db="EMBL/GenBank/DDBJ databases">
        <title>The Genome Sequence of Sphaeroforma arctica JP610.</title>
        <authorList>
            <consortium name="The Broad Institute Genome Sequencing Platform"/>
            <person name="Russ C."/>
            <person name="Cuomo C."/>
            <person name="Young S.K."/>
            <person name="Zeng Q."/>
            <person name="Gargeya S."/>
            <person name="Alvarado L."/>
            <person name="Berlin A."/>
            <person name="Chapman S.B."/>
            <person name="Chen Z."/>
            <person name="Freedman E."/>
            <person name="Gellesch M."/>
            <person name="Goldberg J."/>
            <person name="Griggs A."/>
            <person name="Gujja S."/>
            <person name="Heilman E."/>
            <person name="Heiman D."/>
            <person name="Howarth C."/>
            <person name="Mehta T."/>
            <person name="Neiman D."/>
            <person name="Pearson M."/>
            <person name="Roberts A."/>
            <person name="Saif S."/>
            <person name="Shea T."/>
            <person name="Shenoy N."/>
            <person name="Sisk P."/>
            <person name="Stolte C."/>
            <person name="Sykes S."/>
            <person name="White J."/>
            <person name="Yandava C."/>
            <person name="Burger G."/>
            <person name="Gray M.W."/>
            <person name="Holland P.W.H."/>
            <person name="King N."/>
            <person name="Lang F.B.F."/>
            <person name="Roger A.J."/>
            <person name="Ruiz-Trillo I."/>
            <person name="Haas B."/>
            <person name="Nusbaum C."/>
            <person name="Birren B."/>
        </authorList>
    </citation>
    <scope>NUCLEOTIDE SEQUENCE [LARGE SCALE GENOMIC DNA]</scope>
    <source>
        <strain evidence="9 10">JP610</strain>
    </source>
</reference>
<feature type="repeat" description="ANK" evidence="7">
    <location>
        <begin position="16"/>
        <end position="48"/>
    </location>
</feature>
<dbReference type="Gene3D" id="3.30.200.20">
    <property type="entry name" value="Phosphorylase Kinase, domain 1"/>
    <property type="match status" value="1"/>
</dbReference>
<dbReference type="GeneID" id="25912591"/>
<accession>A0A0L0FF51</accession>
<dbReference type="PRINTS" id="PR01415">
    <property type="entry name" value="ANKYRIN"/>
</dbReference>
<evidence type="ECO:0000313" key="9">
    <source>
        <dbReference type="EMBL" id="KNC75385.1"/>
    </source>
</evidence>
<keyword evidence="3" id="KW-0547">Nucleotide-binding</keyword>
<feature type="repeat" description="ANK" evidence="7">
    <location>
        <begin position="350"/>
        <end position="382"/>
    </location>
</feature>
<dbReference type="PANTHER" id="PTHR24126:SF14">
    <property type="entry name" value="ANK_REP_REGION DOMAIN-CONTAINING PROTEIN"/>
    <property type="match status" value="1"/>
</dbReference>
<feature type="repeat" description="ANK" evidence="7">
    <location>
        <begin position="317"/>
        <end position="349"/>
    </location>
</feature>
<dbReference type="OrthoDB" id="4062651at2759"/>
<dbReference type="GO" id="GO:0004672">
    <property type="term" value="F:protein kinase activity"/>
    <property type="evidence" value="ECO:0007669"/>
    <property type="project" value="InterPro"/>
</dbReference>
<dbReference type="SUPFAM" id="SSF56112">
    <property type="entry name" value="Protein kinase-like (PK-like)"/>
    <property type="match status" value="1"/>
</dbReference>
<dbReference type="Pfam" id="PF12796">
    <property type="entry name" value="Ank_2"/>
    <property type="match status" value="5"/>
</dbReference>
<dbReference type="PANTHER" id="PTHR24126">
    <property type="entry name" value="ANKYRIN REPEAT, PH AND SEC7 DOMAIN CONTAINING PROTEIN SECG-RELATED"/>
    <property type="match status" value="1"/>
</dbReference>
<feature type="repeat" description="ANK" evidence="7">
    <location>
        <begin position="217"/>
        <end position="249"/>
    </location>
</feature>
<evidence type="ECO:0000256" key="1">
    <source>
        <dbReference type="ARBA" id="ARBA00022679"/>
    </source>
</evidence>
<name>A0A0L0FF51_9EUKA</name>
<evidence type="ECO:0000256" key="4">
    <source>
        <dbReference type="ARBA" id="ARBA00022777"/>
    </source>
</evidence>
<evidence type="ECO:0000256" key="7">
    <source>
        <dbReference type="PROSITE-ProRule" id="PRU00023"/>
    </source>
</evidence>
<keyword evidence="10" id="KW-1185">Reference proteome</keyword>
<dbReference type="PROSITE" id="PS50088">
    <property type="entry name" value="ANK_REPEAT"/>
    <property type="match status" value="7"/>
</dbReference>
<dbReference type="InterPro" id="IPR008266">
    <property type="entry name" value="Tyr_kinase_AS"/>
</dbReference>
<feature type="domain" description="Protein kinase" evidence="8">
    <location>
        <begin position="493"/>
        <end position="762"/>
    </location>
</feature>
<keyword evidence="6 7" id="KW-0040">ANK repeat</keyword>
<dbReference type="CDD" id="cd13999">
    <property type="entry name" value="STKc_MAP3K-like"/>
    <property type="match status" value="1"/>
</dbReference>
<dbReference type="Proteomes" id="UP000054560">
    <property type="component" value="Unassembled WGS sequence"/>
</dbReference>
<dbReference type="FunFam" id="3.30.200.20:FF:000180">
    <property type="entry name" value="serine/threonine-protein kinase STY46-like"/>
    <property type="match status" value="1"/>
</dbReference>
<dbReference type="Pfam" id="PF00069">
    <property type="entry name" value="Pkinase"/>
    <property type="match status" value="1"/>
</dbReference>
<dbReference type="SUPFAM" id="SSF48403">
    <property type="entry name" value="Ankyrin repeat"/>
    <property type="match status" value="2"/>
</dbReference>
<organism evidence="9 10">
    <name type="scientific">Sphaeroforma arctica JP610</name>
    <dbReference type="NCBI Taxonomy" id="667725"/>
    <lineage>
        <taxon>Eukaryota</taxon>
        <taxon>Ichthyosporea</taxon>
        <taxon>Ichthyophonida</taxon>
        <taxon>Sphaeroforma</taxon>
    </lineage>
</organism>
<dbReference type="PROSITE" id="PS00109">
    <property type="entry name" value="PROTEIN_KINASE_TYR"/>
    <property type="match status" value="1"/>
</dbReference>
<gene>
    <name evidence="9" type="ORF">SARC_12087</name>
</gene>
<keyword evidence="4 9" id="KW-0418">Kinase</keyword>
<evidence type="ECO:0000259" key="8">
    <source>
        <dbReference type="PROSITE" id="PS50011"/>
    </source>
</evidence>
<evidence type="ECO:0000256" key="2">
    <source>
        <dbReference type="ARBA" id="ARBA00022737"/>
    </source>
</evidence>
<dbReference type="RefSeq" id="XP_014149287.1">
    <property type="nucleotide sequence ID" value="XM_014293812.1"/>
</dbReference>
<dbReference type="Gene3D" id="1.10.510.10">
    <property type="entry name" value="Transferase(Phosphotransferase) domain 1"/>
    <property type="match status" value="1"/>
</dbReference>
<dbReference type="EMBL" id="KQ243657">
    <property type="protein sequence ID" value="KNC75385.1"/>
    <property type="molecule type" value="Genomic_DNA"/>
</dbReference>
<keyword evidence="5" id="KW-0067">ATP-binding</keyword>
<protein>
    <submittedName>
        <fullName evidence="9">TKL protein kinase</fullName>
    </submittedName>
</protein>
<dbReference type="InterPro" id="IPR000719">
    <property type="entry name" value="Prot_kinase_dom"/>
</dbReference>
<dbReference type="InterPro" id="IPR002110">
    <property type="entry name" value="Ankyrin_rpt"/>
</dbReference>
<sequence length="773" mass="83797">MCLEHTDVDLNWADFMDQTPLHVAAARGSANACKYLLENGANPNPVDITLNTPLDLAVAYLQPETAKIITANGGIASAASSHVVGLLNTCCSEGNVKEVKRLINEGVPVNSADYDQRTPLHLAASEGFLEVVKALVEAGAELDSVDRWMGSALSDAIDNGHLEVAEYLMHAGANIDAGGQGDVILTNFMKECQKGNIEKVKKLLETNYAKPEWVDQHGRSALHIAASEGHMVIVKLLVELGAEINSRDKWNMTATDAAERGGFDTIAEFLKDQGGASSTSTAGVVPKICKAVFKDDLERLTKICKDENADLNACDYDRRTALHASAAKGKLSFVEVLVENGAVVNAQDRWGNTPLGDAVENGHDEIASYLRRHGANFNTKELGGIEGRMCAAASAGRLSEIKQMVAEGANVNVSDYDKRTPLHLAASENFLEIVKFLVSCGAEINAEDRWGGTPYSDAVRNCHSGPAGILEAAGGVMGMLGGDLHWRVNPADIHYQKLEAEGFQGATWRAEWCGLIVAVKKLKVVKDNETLDPATWKLFANEIDLLSRLRHPNLVMFLGACIDVDRPMLIEEYMGGGSVQALLDKNSKKVVKISPAKVLKYASDVALGINYLHKHSPQVIHRDLSPANLLLTANKDTCKVCDFGFGKIVQGPGDQTDHYKMTGGLGSLRYMAPEVLMHKPYNEKVDVYSLGMCVYYMSTGYRPYGADKNPIEVAKNAAANPSFRPNTDGVPPPIRDLMAACWAHDPDKRPSMQEVCSKLDQLRQGNNKSCSIQ</sequence>
<feature type="repeat" description="ANK" evidence="7">
    <location>
        <begin position="151"/>
        <end position="180"/>
    </location>
</feature>
<dbReference type="Gene3D" id="1.25.40.20">
    <property type="entry name" value="Ankyrin repeat-containing domain"/>
    <property type="match status" value="5"/>
</dbReference>
<evidence type="ECO:0000256" key="6">
    <source>
        <dbReference type="ARBA" id="ARBA00023043"/>
    </source>
</evidence>